<keyword evidence="9 14" id="KW-0067">ATP-binding</keyword>
<evidence type="ECO:0000256" key="5">
    <source>
        <dbReference type="ARBA" id="ARBA00022723"/>
    </source>
</evidence>
<keyword evidence="18" id="KW-1185">Reference proteome</keyword>
<feature type="binding site" evidence="14">
    <location>
        <begin position="204"/>
        <end position="211"/>
    </location>
    <ligand>
        <name>ATP</name>
        <dbReference type="ChEBI" id="CHEBI:30616"/>
    </ligand>
</feature>
<dbReference type="InterPro" id="IPR003959">
    <property type="entry name" value="ATPase_AAA_core"/>
</dbReference>
<dbReference type="Pfam" id="PF00004">
    <property type="entry name" value="AAA"/>
    <property type="match status" value="1"/>
</dbReference>
<dbReference type="GO" id="GO:0005524">
    <property type="term" value="F:ATP binding"/>
    <property type="evidence" value="ECO:0007669"/>
    <property type="project" value="UniProtKB-UniRule"/>
</dbReference>
<dbReference type="FunFam" id="3.40.50.300:FF:000001">
    <property type="entry name" value="ATP-dependent zinc metalloprotease FtsH"/>
    <property type="match status" value="1"/>
</dbReference>
<dbReference type="InterPro" id="IPR037219">
    <property type="entry name" value="Peptidase_M41-like"/>
</dbReference>
<dbReference type="Pfam" id="PF01434">
    <property type="entry name" value="Peptidase_M41"/>
    <property type="match status" value="1"/>
</dbReference>
<feature type="binding site" evidence="14">
    <location>
        <position position="427"/>
    </location>
    <ligand>
        <name>Zn(2+)</name>
        <dbReference type="ChEBI" id="CHEBI:29105"/>
        <note>catalytic</note>
    </ligand>
</feature>
<dbReference type="InterPro" id="IPR041569">
    <property type="entry name" value="AAA_lid_3"/>
</dbReference>
<dbReference type="InterPro" id="IPR011546">
    <property type="entry name" value="Pept_M41_FtsH_extracell"/>
</dbReference>
<dbReference type="GO" id="GO:0004222">
    <property type="term" value="F:metalloendopeptidase activity"/>
    <property type="evidence" value="ECO:0007669"/>
    <property type="project" value="InterPro"/>
</dbReference>
<dbReference type="GO" id="GO:0008270">
    <property type="term" value="F:zinc ion binding"/>
    <property type="evidence" value="ECO:0007669"/>
    <property type="project" value="UniProtKB-UniRule"/>
</dbReference>
<keyword evidence="5 14" id="KW-0479">Metal-binding</keyword>
<comment type="similarity">
    <text evidence="15">Belongs to the AAA ATPase family.</text>
</comment>
<dbReference type="GO" id="GO:0004176">
    <property type="term" value="F:ATP-dependent peptidase activity"/>
    <property type="evidence" value="ECO:0007669"/>
    <property type="project" value="InterPro"/>
</dbReference>
<comment type="subcellular location">
    <subcellularLocation>
        <location evidence="14">Cell membrane</location>
        <topology evidence="14">Multi-pass membrane protein</topology>
        <orientation evidence="14">Cytoplasmic side</orientation>
    </subcellularLocation>
    <subcellularLocation>
        <location evidence="1">Membrane</location>
    </subcellularLocation>
</comment>
<evidence type="ECO:0000256" key="6">
    <source>
        <dbReference type="ARBA" id="ARBA00022741"/>
    </source>
</evidence>
<dbReference type="FunFam" id="1.20.58.760:FF:000001">
    <property type="entry name" value="ATP-dependent zinc metalloprotease FtsH"/>
    <property type="match status" value="1"/>
</dbReference>
<comment type="subunit">
    <text evidence="14">Homohexamer.</text>
</comment>
<keyword evidence="10 14" id="KW-1133">Transmembrane helix</keyword>
<sequence length="617" mass="66227">MAETTPKTTPKTNWLIWYVFVAVMGVLLVQDVLTAWRQTETIPYSQFEHLIQDGKVAEVVVGTETITGTFREPTTDGRRFFTAKRVDPALADRLAGKDIVIRGAGSGAFLASLISWVLPTLAFYLIWAFLIRRVAERQGLGGIMTIGKSKAKIFVETDTKVTFKDVAGVDEAKFELQEVISFLKDPASFGRLGARMPKGILLVGPPGTGKTLLARAVAGEAGVAFFSISGAQFIEMFVGVGAARVRDLFEQARQAAPAIIFIDELDSLGRSRAGATPFGGYDEREQTVNQLLAELDGFDPTIGVILLAATNRPEVLDPALLRPGRFDRQVLVDRPDRKGRLDILKVHAGKVRLAEGLDLDQVAAITTGFTGADLANLVNEAAIVATRRKAAAITLDDLTAAMERVVAGIEKRSRLLSPEEKRRVAFHELGHALVAASVPGADPVLKVSIIPRGIGALGYTIQRPTRDRFLLTAAELRDKLAVLMGGRAAEALAFAGDISTGAADDLQRATELALDMVTRYGMAATLGDRTYLPPTNPFLPAAGTERPTASETTEREIDVAVRDLVAAALNDATVILTRRKAELEAGAQLLIKQETITAADFPALACNGPRAPIAKAS</sequence>
<dbReference type="OrthoDB" id="9809379at2"/>
<evidence type="ECO:0000256" key="15">
    <source>
        <dbReference type="RuleBase" id="RU003651"/>
    </source>
</evidence>
<comment type="function">
    <text evidence="14">Acts as a processive, ATP-dependent zinc metallopeptidase for both cytoplasmic and membrane proteins. Plays a role in the quality control of integral membrane proteins.</text>
</comment>
<feature type="transmembrane region" description="Helical" evidence="14">
    <location>
        <begin position="107"/>
        <end position="130"/>
    </location>
</feature>
<dbReference type="EMBL" id="PQFZ01000020">
    <property type="protein sequence ID" value="POR47153.1"/>
    <property type="molecule type" value="Genomic_DNA"/>
</dbReference>
<feature type="binding site" evidence="14">
    <location>
        <position position="505"/>
    </location>
    <ligand>
        <name>Zn(2+)</name>
        <dbReference type="ChEBI" id="CHEBI:29105"/>
        <note>catalytic</note>
    </ligand>
</feature>
<feature type="binding site" evidence="14">
    <location>
        <position position="431"/>
    </location>
    <ligand>
        <name>Zn(2+)</name>
        <dbReference type="ChEBI" id="CHEBI:29105"/>
        <note>catalytic</note>
    </ligand>
</feature>
<feature type="transmembrane region" description="Helical" evidence="14">
    <location>
        <begin position="15"/>
        <end position="36"/>
    </location>
</feature>
<dbReference type="CDD" id="cd19501">
    <property type="entry name" value="RecA-like_FtsH"/>
    <property type="match status" value="1"/>
</dbReference>
<dbReference type="AlphaFoldDB" id="A0A2S4LXG9"/>
<evidence type="ECO:0000313" key="18">
    <source>
        <dbReference type="Proteomes" id="UP000236919"/>
    </source>
</evidence>
<proteinExistence type="inferred from homology"/>
<evidence type="ECO:0000259" key="16">
    <source>
        <dbReference type="SMART" id="SM00382"/>
    </source>
</evidence>
<evidence type="ECO:0000256" key="1">
    <source>
        <dbReference type="ARBA" id="ARBA00004370"/>
    </source>
</evidence>
<dbReference type="PANTHER" id="PTHR23076">
    <property type="entry name" value="METALLOPROTEASE M41 FTSH"/>
    <property type="match status" value="1"/>
</dbReference>
<comment type="caution">
    <text evidence="17">The sequence shown here is derived from an EMBL/GenBank/DDBJ whole genome shotgun (WGS) entry which is preliminary data.</text>
</comment>
<evidence type="ECO:0000256" key="7">
    <source>
        <dbReference type="ARBA" id="ARBA00022801"/>
    </source>
</evidence>
<dbReference type="InterPro" id="IPR027417">
    <property type="entry name" value="P-loop_NTPase"/>
</dbReference>
<dbReference type="GO" id="GO:0005886">
    <property type="term" value="C:plasma membrane"/>
    <property type="evidence" value="ECO:0007669"/>
    <property type="project" value="UniProtKB-SubCell"/>
</dbReference>
<evidence type="ECO:0000313" key="17">
    <source>
        <dbReference type="EMBL" id="POR47153.1"/>
    </source>
</evidence>
<protein>
    <recommendedName>
        <fullName evidence="14">ATP-dependent zinc metalloprotease FtsH</fullName>
        <ecNumber evidence="14">3.4.24.-</ecNumber>
    </recommendedName>
</protein>
<evidence type="ECO:0000256" key="10">
    <source>
        <dbReference type="ARBA" id="ARBA00022989"/>
    </source>
</evidence>
<dbReference type="Gene3D" id="1.10.8.60">
    <property type="match status" value="1"/>
</dbReference>
<keyword evidence="11 14" id="KW-0482">Metalloprotease</keyword>
<dbReference type="FunFam" id="1.10.8.60:FF:000001">
    <property type="entry name" value="ATP-dependent zinc metalloprotease FtsH"/>
    <property type="match status" value="1"/>
</dbReference>
<dbReference type="Gene3D" id="1.20.58.760">
    <property type="entry name" value="Peptidase M41"/>
    <property type="match status" value="1"/>
</dbReference>
<dbReference type="EC" id="3.4.24.-" evidence="14"/>
<dbReference type="GO" id="GO:0006508">
    <property type="term" value="P:proteolysis"/>
    <property type="evidence" value="ECO:0007669"/>
    <property type="project" value="UniProtKB-KW"/>
</dbReference>
<dbReference type="Gene3D" id="3.30.720.210">
    <property type="match status" value="1"/>
</dbReference>
<keyword evidence="4 14" id="KW-0812">Transmembrane</keyword>
<dbReference type="Proteomes" id="UP000236919">
    <property type="component" value="Unassembled WGS sequence"/>
</dbReference>
<accession>A0A2S4LXG9</accession>
<dbReference type="GO" id="GO:0016887">
    <property type="term" value="F:ATP hydrolysis activity"/>
    <property type="evidence" value="ECO:0007669"/>
    <property type="project" value="UniProtKB-UniRule"/>
</dbReference>
<dbReference type="Pfam" id="PF17862">
    <property type="entry name" value="AAA_lid_3"/>
    <property type="match status" value="1"/>
</dbReference>
<comment type="similarity">
    <text evidence="2 14">In the C-terminal section; belongs to the peptidase M41 family.</text>
</comment>
<keyword evidence="8 14" id="KW-0862">Zinc</keyword>
<keyword evidence="3 14" id="KW-0645">Protease</keyword>
<evidence type="ECO:0000256" key="12">
    <source>
        <dbReference type="ARBA" id="ARBA00023136"/>
    </source>
</evidence>
<evidence type="ECO:0000256" key="13">
    <source>
        <dbReference type="ARBA" id="ARBA00061570"/>
    </source>
</evidence>
<dbReference type="InterPro" id="IPR003960">
    <property type="entry name" value="ATPase_AAA_CS"/>
</dbReference>
<evidence type="ECO:0000256" key="9">
    <source>
        <dbReference type="ARBA" id="ARBA00022840"/>
    </source>
</evidence>
<dbReference type="Gene3D" id="3.40.50.300">
    <property type="entry name" value="P-loop containing nucleotide triphosphate hydrolases"/>
    <property type="match status" value="1"/>
</dbReference>
<dbReference type="HAMAP" id="MF_01458">
    <property type="entry name" value="FtsH"/>
    <property type="match status" value="1"/>
</dbReference>
<keyword evidence="6 14" id="KW-0547">Nucleotide-binding</keyword>
<gene>
    <name evidence="14" type="primary">ftsH</name>
    <name evidence="17" type="ORF">CYD53_12043</name>
</gene>
<keyword evidence="12 14" id="KW-0472">Membrane</keyword>
<dbReference type="PROSITE" id="PS00674">
    <property type="entry name" value="AAA"/>
    <property type="match status" value="1"/>
</dbReference>
<dbReference type="GO" id="GO:0030163">
    <property type="term" value="P:protein catabolic process"/>
    <property type="evidence" value="ECO:0007669"/>
    <property type="project" value="UniProtKB-UniRule"/>
</dbReference>
<dbReference type="NCBIfam" id="TIGR01241">
    <property type="entry name" value="FtsH_fam"/>
    <property type="match status" value="1"/>
</dbReference>
<organism evidence="17 18">
    <name type="scientific">Bosea psychrotolerans</name>
    <dbReference type="NCBI Taxonomy" id="1871628"/>
    <lineage>
        <taxon>Bacteria</taxon>
        <taxon>Pseudomonadati</taxon>
        <taxon>Pseudomonadota</taxon>
        <taxon>Alphaproteobacteria</taxon>
        <taxon>Hyphomicrobiales</taxon>
        <taxon>Boseaceae</taxon>
        <taxon>Bosea</taxon>
    </lineage>
</organism>
<comment type="cofactor">
    <cofactor evidence="14">
        <name>Zn(2+)</name>
        <dbReference type="ChEBI" id="CHEBI:29105"/>
    </cofactor>
    <text evidence="14">Binds 1 zinc ion per subunit.</text>
</comment>
<dbReference type="SUPFAM" id="SSF52540">
    <property type="entry name" value="P-loop containing nucleoside triphosphate hydrolases"/>
    <property type="match status" value="1"/>
</dbReference>
<evidence type="ECO:0000256" key="14">
    <source>
        <dbReference type="HAMAP-Rule" id="MF_01458"/>
    </source>
</evidence>
<dbReference type="SUPFAM" id="SSF140990">
    <property type="entry name" value="FtsH protease domain-like"/>
    <property type="match status" value="1"/>
</dbReference>
<keyword evidence="7 14" id="KW-0378">Hydrolase</keyword>
<keyword evidence="14" id="KW-1003">Cell membrane</keyword>
<dbReference type="InterPro" id="IPR005936">
    <property type="entry name" value="FtsH"/>
</dbReference>
<evidence type="ECO:0000256" key="8">
    <source>
        <dbReference type="ARBA" id="ARBA00022833"/>
    </source>
</evidence>
<name>A0A2S4LXG9_9HYPH</name>
<evidence type="ECO:0000256" key="11">
    <source>
        <dbReference type="ARBA" id="ARBA00023049"/>
    </source>
</evidence>
<dbReference type="InterPro" id="IPR003593">
    <property type="entry name" value="AAA+_ATPase"/>
</dbReference>
<dbReference type="RefSeq" id="WP_103720767.1">
    <property type="nucleotide sequence ID" value="NZ_PQFZ01000020.1"/>
</dbReference>
<comment type="similarity">
    <text evidence="13 14">In the central section; belongs to the AAA ATPase family.</text>
</comment>
<dbReference type="PANTHER" id="PTHR23076:SF113">
    <property type="entry name" value="ATP-DEPENDENT ZINC METALLOPROTEASE FTSH 1, CHLOROPLASTIC-RELATED"/>
    <property type="match status" value="1"/>
</dbReference>
<feature type="domain" description="AAA+ ATPase" evidence="16">
    <location>
        <begin position="196"/>
        <end position="336"/>
    </location>
</feature>
<evidence type="ECO:0000256" key="3">
    <source>
        <dbReference type="ARBA" id="ARBA00022670"/>
    </source>
</evidence>
<dbReference type="SMART" id="SM00382">
    <property type="entry name" value="AAA"/>
    <property type="match status" value="1"/>
</dbReference>
<dbReference type="Pfam" id="PF06480">
    <property type="entry name" value="FtsH_ext"/>
    <property type="match status" value="1"/>
</dbReference>
<evidence type="ECO:0000256" key="2">
    <source>
        <dbReference type="ARBA" id="ARBA00010044"/>
    </source>
</evidence>
<dbReference type="InterPro" id="IPR000642">
    <property type="entry name" value="Peptidase_M41"/>
</dbReference>
<reference evidence="17 18" key="1">
    <citation type="submission" date="2018-01" db="EMBL/GenBank/DDBJ databases">
        <title>Genomic Encyclopedia of Type Strains, Phase III (KMG-III): the genomes of soil and plant-associated and newly described type strains.</title>
        <authorList>
            <person name="Whitman W."/>
        </authorList>
    </citation>
    <scope>NUCLEOTIDE SEQUENCE [LARGE SCALE GENOMIC DNA]</scope>
    <source>
        <strain evidence="17 18">1131</strain>
    </source>
</reference>
<evidence type="ECO:0000256" key="4">
    <source>
        <dbReference type="ARBA" id="ARBA00022692"/>
    </source>
</evidence>
<feature type="active site" evidence="14">
    <location>
        <position position="428"/>
    </location>
</feature>